<feature type="transmembrane region" description="Helical" evidence="1">
    <location>
        <begin position="52"/>
        <end position="75"/>
    </location>
</feature>
<organism evidence="2 3">
    <name type="scientific">Sulfobacillus thermotolerans</name>
    <dbReference type="NCBI Taxonomy" id="338644"/>
    <lineage>
        <taxon>Bacteria</taxon>
        <taxon>Bacillati</taxon>
        <taxon>Bacillota</taxon>
        <taxon>Clostridia</taxon>
        <taxon>Eubacteriales</taxon>
        <taxon>Clostridiales Family XVII. Incertae Sedis</taxon>
        <taxon>Sulfobacillus</taxon>
    </lineage>
</organism>
<reference evidence="2 3" key="1">
    <citation type="journal article" date="2019" name="Sci. Rep.">
        <title>Sulfobacillus thermotolerans: new insights into resistance and metabolic capacities of acidophilic chemolithotrophs.</title>
        <authorList>
            <person name="Panyushkina A.E."/>
            <person name="Babenko V.V."/>
            <person name="Nikitina A.S."/>
            <person name="Selezneva O.V."/>
            <person name="Tsaplina I.A."/>
            <person name="Letarova M.A."/>
            <person name="Kostryukova E.S."/>
            <person name="Letarov A.V."/>
        </authorList>
    </citation>
    <scope>NUCLEOTIDE SEQUENCE [LARGE SCALE GENOMIC DNA]</scope>
    <source>
        <strain evidence="2 3">Kr1</strain>
    </source>
</reference>
<keyword evidence="1" id="KW-1133">Transmembrane helix</keyword>
<sequence>MMVVVAATTAAAGSNIRVLGELALVFLLLAIVSREILSSSTMASAMELRRGLTILIAPLSLAVAVVLFQQISVFFH</sequence>
<evidence type="ECO:0000313" key="3">
    <source>
        <dbReference type="Proteomes" id="UP000325292"/>
    </source>
</evidence>
<evidence type="ECO:0000313" key="2">
    <source>
        <dbReference type="EMBL" id="AUW94359.1"/>
    </source>
</evidence>
<protein>
    <submittedName>
        <fullName evidence="2">Uncharacterized protein</fullName>
    </submittedName>
</protein>
<accession>A0ABN5H3B3</accession>
<keyword evidence="1" id="KW-0472">Membrane</keyword>
<keyword evidence="3" id="KW-1185">Reference proteome</keyword>
<dbReference type="EMBL" id="CP019454">
    <property type="protein sequence ID" value="AUW94359.1"/>
    <property type="molecule type" value="Genomic_DNA"/>
</dbReference>
<evidence type="ECO:0000256" key="1">
    <source>
        <dbReference type="SAM" id="Phobius"/>
    </source>
</evidence>
<dbReference type="Proteomes" id="UP000325292">
    <property type="component" value="Chromosome"/>
</dbReference>
<proteinExistence type="predicted"/>
<gene>
    <name evidence="2" type="ORF">BXT84_10755</name>
</gene>
<name>A0ABN5H3B3_9FIRM</name>
<keyword evidence="1" id="KW-0812">Transmembrane</keyword>